<sequence length="116" mass="12521">MIPRGCCHNASASTRPSSGNGSGFPAQARIQGKIRVHIFDERRLYVALAWLLSTLTVIHILCGPLLLLSLLSIGSRDALGVIGRYLASVLGKGGQTPREEEEGLELLKEDDRAVQL</sequence>
<feature type="region of interest" description="Disordered" evidence="1">
    <location>
        <begin position="93"/>
        <end position="116"/>
    </location>
</feature>
<dbReference type="KEGG" id="ela:UCREL1_7501"/>
<evidence type="ECO:0000313" key="3">
    <source>
        <dbReference type="EMBL" id="EMR65522.1"/>
    </source>
</evidence>
<evidence type="ECO:0000256" key="2">
    <source>
        <dbReference type="SAM" id="Phobius"/>
    </source>
</evidence>
<feature type="region of interest" description="Disordered" evidence="1">
    <location>
        <begin position="1"/>
        <end position="25"/>
    </location>
</feature>
<evidence type="ECO:0000256" key="1">
    <source>
        <dbReference type="SAM" id="MobiDB-lite"/>
    </source>
</evidence>
<keyword evidence="2" id="KW-0812">Transmembrane</keyword>
<gene>
    <name evidence="3" type="ORF">UCREL1_7501</name>
</gene>
<accession>M7SMT5</accession>
<dbReference type="AlphaFoldDB" id="M7SMT5"/>
<keyword evidence="2" id="KW-0472">Membrane</keyword>
<keyword evidence="4" id="KW-1185">Reference proteome</keyword>
<dbReference type="HOGENOM" id="CLU_2096864_0_0_1"/>
<dbReference type="Proteomes" id="UP000012174">
    <property type="component" value="Unassembled WGS sequence"/>
</dbReference>
<evidence type="ECO:0000313" key="4">
    <source>
        <dbReference type="Proteomes" id="UP000012174"/>
    </source>
</evidence>
<keyword evidence="2" id="KW-1133">Transmembrane helix</keyword>
<proteinExistence type="predicted"/>
<feature type="compositionally biased region" description="Polar residues" evidence="1">
    <location>
        <begin position="10"/>
        <end position="19"/>
    </location>
</feature>
<reference evidence="4" key="1">
    <citation type="journal article" date="2013" name="Genome Announc.">
        <title>Draft genome sequence of the grapevine dieback fungus Eutypa lata UCR-EL1.</title>
        <authorList>
            <person name="Blanco-Ulate B."/>
            <person name="Rolshausen P.E."/>
            <person name="Cantu D."/>
        </authorList>
    </citation>
    <scope>NUCLEOTIDE SEQUENCE [LARGE SCALE GENOMIC DNA]</scope>
    <source>
        <strain evidence="4">UCR-EL1</strain>
    </source>
</reference>
<dbReference type="EMBL" id="KB706852">
    <property type="protein sequence ID" value="EMR65522.1"/>
    <property type="molecule type" value="Genomic_DNA"/>
</dbReference>
<protein>
    <submittedName>
        <fullName evidence="3">Uncharacterized protein</fullName>
    </submittedName>
</protein>
<organism evidence="3 4">
    <name type="scientific">Eutypa lata (strain UCR-EL1)</name>
    <name type="common">Grapevine dieback disease fungus</name>
    <name type="synonym">Eutypa armeniacae</name>
    <dbReference type="NCBI Taxonomy" id="1287681"/>
    <lineage>
        <taxon>Eukaryota</taxon>
        <taxon>Fungi</taxon>
        <taxon>Dikarya</taxon>
        <taxon>Ascomycota</taxon>
        <taxon>Pezizomycotina</taxon>
        <taxon>Sordariomycetes</taxon>
        <taxon>Xylariomycetidae</taxon>
        <taxon>Xylariales</taxon>
        <taxon>Diatrypaceae</taxon>
        <taxon>Eutypa</taxon>
    </lineage>
</organism>
<feature type="compositionally biased region" description="Basic and acidic residues" evidence="1">
    <location>
        <begin position="105"/>
        <end position="116"/>
    </location>
</feature>
<feature type="transmembrane region" description="Helical" evidence="2">
    <location>
        <begin position="44"/>
        <end position="67"/>
    </location>
</feature>
<name>M7SMT5_EUTLA</name>
<dbReference type="OrthoDB" id="3009728at2759"/>